<accession>A0AAE3FGC2</accession>
<dbReference type="AlphaFoldDB" id="A0AAE3FGC2"/>
<name>A0AAE3FGC2_9BACT</name>
<organism evidence="1 2">
    <name type="scientific">Candidatus Colimorpha enterica</name>
    <dbReference type="NCBI Taxonomy" id="3083063"/>
    <lineage>
        <taxon>Bacteria</taxon>
        <taxon>Pseudomonadati</taxon>
        <taxon>Bacteroidota</taxon>
        <taxon>Bacteroidia</taxon>
        <taxon>Bacteroidales</taxon>
        <taxon>Candidatus Colimorpha</taxon>
    </lineage>
</organism>
<reference evidence="1 2" key="1">
    <citation type="submission" date="2022-03" db="EMBL/GenBank/DDBJ databases">
        <title>Metagenome-assembled genomes from swine fecal metagenomes.</title>
        <authorList>
            <person name="Holman D.B."/>
            <person name="Kommadath A."/>
        </authorList>
    </citation>
    <scope>NUCLEOTIDE SEQUENCE [LARGE SCALE GENOMIC DNA]</scope>
    <source>
        <strain evidence="1">SUG147</strain>
    </source>
</reference>
<evidence type="ECO:0000313" key="1">
    <source>
        <dbReference type="EMBL" id="MCI5755886.1"/>
    </source>
</evidence>
<dbReference type="Proteomes" id="UP001139365">
    <property type="component" value="Unassembled WGS sequence"/>
</dbReference>
<feature type="non-terminal residue" evidence="1">
    <location>
        <position position="1"/>
    </location>
</feature>
<dbReference type="EMBL" id="JALEMU010000098">
    <property type="protein sequence ID" value="MCI5755886.1"/>
    <property type="molecule type" value="Genomic_DNA"/>
</dbReference>
<sequence length="231" mass="25785">GTDVLDEVKVIDSFTVAINDREVSSSMSIFFDALYTVGGVEKTGTMFVVLGSGVPLGEGYIPDIYLIMYDPETETVVAAKKWLMAGGIFVNSDIPGTFLVAGVSYDLSDDVYGYFGVYRVTDSVTGKPEFVLDHSYDSCRIHQITLPPDGLTPEDVFAEHLRNKKYNENYWQRLNKLTEGEEFGEILDMYGGIWCKAAETTCTPEYRRKMSDIDLSAFSDISRIPYSFGKN</sequence>
<comment type="caution">
    <text evidence="1">The sequence shown here is derived from an EMBL/GenBank/DDBJ whole genome shotgun (WGS) entry which is preliminary data.</text>
</comment>
<protein>
    <submittedName>
        <fullName evidence="1">Uncharacterized protein</fullName>
    </submittedName>
</protein>
<proteinExistence type="predicted"/>
<gene>
    <name evidence="1" type="ORF">MR241_06275</name>
</gene>
<evidence type="ECO:0000313" key="2">
    <source>
        <dbReference type="Proteomes" id="UP001139365"/>
    </source>
</evidence>